<dbReference type="GO" id="GO:0004462">
    <property type="term" value="F:lactoylglutathione lyase activity"/>
    <property type="evidence" value="ECO:0007669"/>
    <property type="project" value="TreeGrafter"/>
</dbReference>
<dbReference type="InterPro" id="IPR029068">
    <property type="entry name" value="Glyas_Bleomycin-R_OHBP_Dase"/>
</dbReference>
<dbReference type="GO" id="GO:0005737">
    <property type="term" value="C:cytoplasm"/>
    <property type="evidence" value="ECO:0007669"/>
    <property type="project" value="TreeGrafter"/>
</dbReference>
<dbReference type="Gene3D" id="3.10.180.10">
    <property type="entry name" value="2,3-Dihydroxybiphenyl 1,2-Dioxygenase, domain 1"/>
    <property type="match status" value="1"/>
</dbReference>
<evidence type="ECO:0000256" key="4">
    <source>
        <dbReference type="ARBA" id="ARBA00033298"/>
    </source>
</evidence>
<dbReference type="InterPro" id="IPR004360">
    <property type="entry name" value="Glyas_Fos-R_dOase_dom"/>
</dbReference>
<dbReference type="PROSITE" id="PS51819">
    <property type="entry name" value="VOC"/>
    <property type="match status" value="1"/>
</dbReference>
<dbReference type="GO" id="GO:0019243">
    <property type="term" value="P:methylglyoxal catabolic process to D-lactate via S-lactoyl-glutathione"/>
    <property type="evidence" value="ECO:0007669"/>
    <property type="project" value="TreeGrafter"/>
</dbReference>
<keyword evidence="7" id="KW-1185">Reference proteome</keyword>
<evidence type="ECO:0000313" key="6">
    <source>
        <dbReference type="EMBL" id="MBE9029698.1"/>
    </source>
</evidence>
<organism evidence="6 7">
    <name type="scientific">Romeriopsis navalis LEGE 11480</name>
    <dbReference type="NCBI Taxonomy" id="2777977"/>
    <lineage>
        <taxon>Bacteria</taxon>
        <taxon>Bacillati</taxon>
        <taxon>Cyanobacteriota</taxon>
        <taxon>Cyanophyceae</taxon>
        <taxon>Leptolyngbyales</taxon>
        <taxon>Leptolyngbyaceae</taxon>
        <taxon>Romeriopsis</taxon>
        <taxon>Romeriopsis navalis</taxon>
    </lineage>
</organism>
<dbReference type="EMBL" id="JADEXQ010000020">
    <property type="protein sequence ID" value="MBE9029698.1"/>
    <property type="molecule type" value="Genomic_DNA"/>
</dbReference>
<name>A0A928VJC8_9CYAN</name>
<comment type="caution">
    <text evidence="6">The sequence shown here is derived from an EMBL/GenBank/DDBJ whole genome shotgun (WGS) entry which is preliminary data.</text>
</comment>
<dbReference type="Proteomes" id="UP000625316">
    <property type="component" value="Unassembled WGS sequence"/>
</dbReference>
<protein>
    <recommendedName>
        <fullName evidence="2">Aldoketomutase</fullName>
    </recommendedName>
    <alternativeName>
        <fullName evidence="1">Ketone-aldehyde mutase</fullName>
    </alternativeName>
    <alternativeName>
        <fullName evidence="3">Methylglyoxalase</fullName>
    </alternativeName>
    <alternativeName>
        <fullName evidence="4">S-D-lactoylglutathione methylglyoxal lyase</fullName>
    </alternativeName>
</protein>
<dbReference type="AlphaFoldDB" id="A0A928VJC8"/>
<accession>A0A928VJC8</accession>
<evidence type="ECO:0000256" key="3">
    <source>
        <dbReference type="ARBA" id="ARBA00032460"/>
    </source>
</evidence>
<evidence type="ECO:0000256" key="2">
    <source>
        <dbReference type="ARBA" id="ARBA00030892"/>
    </source>
</evidence>
<evidence type="ECO:0000256" key="1">
    <source>
        <dbReference type="ARBA" id="ARBA00030291"/>
    </source>
</evidence>
<gene>
    <name evidence="6" type="primary">gloA</name>
    <name evidence="6" type="ORF">IQ266_08140</name>
</gene>
<dbReference type="InterPro" id="IPR037523">
    <property type="entry name" value="VOC_core"/>
</dbReference>
<keyword evidence="6" id="KW-0456">Lyase</keyword>
<dbReference type="PANTHER" id="PTHR46036">
    <property type="entry name" value="LACTOYLGLUTATHIONE LYASE"/>
    <property type="match status" value="1"/>
</dbReference>
<dbReference type="PANTHER" id="PTHR46036:SF5">
    <property type="entry name" value="LACTOYLGLUTATHIONE LYASE"/>
    <property type="match status" value="1"/>
</dbReference>
<dbReference type="SUPFAM" id="SSF54593">
    <property type="entry name" value="Glyoxalase/Bleomycin resistance protein/Dihydroxybiphenyl dioxygenase"/>
    <property type="match status" value="1"/>
</dbReference>
<evidence type="ECO:0000313" key="7">
    <source>
        <dbReference type="Proteomes" id="UP000625316"/>
    </source>
</evidence>
<proteinExistence type="predicted"/>
<reference evidence="6" key="1">
    <citation type="submission" date="2020-10" db="EMBL/GenBank/DDBJ databases">
        <authorList>
            <person name="Castelo-Branco R."/>
            <person name="Eusebio N."/>
            <person name="Adriana R."/>
            <person name="Vieira A."/>
            <person name="Brugerolle De Fraissinette N."/>
            <person name="Rezende De Castro R."/>
            <person name="Schneider M.P."/>
            <person name="Vasconcelos V."/>
            <person name="Leao P.N."/>
        </authorList>
    </citation>
    <scope>NUCLEOTIDE SEQUENCE</scope>
    <source>
        <strain evidence="6">LEGE 11480</strain>
    </source>
</reference>
<dbReference type="Pfam" id="PF00903">
    <property type="entry name" value="Glyoxalase"/>
    <property type="match status" value="1"/>
</dbReference>
<evidence type="ECO:0000259" key="5">
    <source>
        <dbReference type="PROSITE" id="PS51819"/>
    </source>
</evidence>
<dbReference type="RefSeq" id="WP_264324515.1">
    <property type="nucleotide sequence ID" value="NZ_JADEXQ010000020.1"/>
</dbReference>
<feature type="domain" description="VOC" evidence="5">
    <location>
        <begin position="13"/>
        <end position="143"/>
    </location>
</feature>
<sequence>MTTPIPATVLPKRILYTMIRVSNLEDSIAFYQEMLGISELGRETFPEAKFTAVFMGYGDRTTHPVIELTYNWGDNSYEHGTRYGNLSLAVNDVYALEAHLKERGVEILRPAGVLPIASTETGTKHTLAFIADPDGYRVELMQSI</sequence>